<protein>
    <submittedName>
        <fullName evidence="2">Uncharacterized protein</fullName>
    </submittedName>
</protein>
<evidence type="ECO:0000256" key="1">
    <source>
        <dbReference type="SAM" id="MobiDB-lite"/>
    </source>
</evidence>
<keyword evidence="3" id="KW-1185">Reference proteome</keyword>
<dbReference type="AlphaFoldDB" id="A0A9X1YFY8"/>
<evidence type="ECO:0000313" key="3">
    <source>
        <dbReference type="Proteomes" id="UP001139353"/>
    </source>
</evidence>
<name>A0A9X1YFY8_9BURK</name>
<dbReference type="Proteomes" id="UP001139353">
    <property type="component" value="Unassembled WGS sequence"/>
</dbReference>
<dbReference type="EMBL" id="JAJLJH010000001">
    <property type="protein sequence ID" value="MCK9685634.1"/>
    <property type="molecule type" value="Genomic_DNA"/>
</dbReference>
<dbReference type="RefSeq" id="WP_275681632.1">
    <property type="nucleotide sequence ID" value="NZ_JAJLJH010000001.1"/>
</dbReference>
<organism evidence="2 3">
    <name type="scientific">Scleromatobacter humisilvae</name>
    <dbReference type="NCBI Taxonomy" id="2897159"/>
    <lineage>
        <taxon>Bacteria</taxon>
        <taxon>Pseudomonadati</taxon>
        <taxon>Pseudomonadota</taxon>
        <taxon>Betaproteobacteria</taxon>
        <taxon>Burkholderiales</taxon>
        <taxon>Sphaerotilaceae</taxon>
        <taxon>Scleromatobacter</taxon>
    </lineage>
</organism>
<feature type="region of interest" description="Disordered" evidence="1">
    <location>
        <begin position="155"/>
        <end position="185"/>
    </location>
</feature>
<reference evidence="2" key="1">
    <citation type="submission" date="2021-11" db="EMBL/GenBank/DDBJ databases">
        <title>BS-T2-15 a new species belonging to the Comamonadaceae family isolated from the soil of a French oak forest.</title>
        <authorList>
            <person name="Mieszkin S."/>
            <person name="Alain K."/>
        </authorList>
    </citation>
    <scope>NUCLEOTIDE SEQUENCE</scope>
    <source>
        <strain evidence="2">BS-T2-15</strain>
    </source>
</reference>
<accession>A0A9X1YFY8</accession>
<proteinExistence type="predicted"/>
<evidence type="ECO:0000313" key="2">
    <source>
        <dbReference type="EMBL" id="MCK9685634.1"/>
    </source>
</evidence>
<gene>
    <name evidence="2" type="ORF">LPC04_07925</name>
</gene>
<feature type="compositionally biased region" description="Low complexity" evidence="1">
    <location>
        <begin position="155"/>
        <end position="164"/>
    </location>
</feature>
<sequence length="185" mass="19897">MTATLTSLRSDAIRLTHDDVHYEPVASDAALGALLFALDLLGREAFDVAAMRYADRVALGPALDAARQYGLILQRHTDRADRASPLLPASVKVDDAHAWVHAAAASVPESERDRFCWRLARRLGADPWGDGRPAIALANQQFGMFEEGFEEIEARAAAAAEGEPPAAPEAHEPAEVPHATDDAPQ</sequence>
<comment type="caution">
    <text evidence="2">The sequence shown here is derived from an EMBL/GenBank/DDBJ whole genome shotgun (WGS) entry which is preliminary data.</text>
</comment>
<feature type="compositionally biased region" description="Basic and acidic residues" evidence="1">
    <location>
        <begin position="169"/>
        <end position="185"/>
    </location>
</feature>